<dbReference type="OrthoDB" id="1908104at2759"/>
<evidence type="ECO:0000313" key="6">
    <source>
        <dbReference type="RefSeq" id="XP_014504955.1"/>
    </source>
</evidence>
<dbReference type="RefSeq" id="XP_014504955.1">
    <property type="nucleotide sequence ID" value="XM_014649469.2"/>
</dbReference>
<keyword evidence="5" id="KW-1185">Reference proteome</keyword>
<keyword evidence="1 3" id="KW-0646">Protease inhibitor</keyword>
<evidence type="ECO:0000256" key="2">
    <source>
        <dbReference type="ARBA" id="ARBA00022704"/>
    </source>
</evidence>
<reference evidence="5" key="1">
    <citation type="journal article" date="2014" name="Nat. Commun.">
        <title>Genome sequence of mungbean and insights into evolution within Vigna species.</title>
        <authorList>
            <person name="Kang Y.J."/>
            <person name="Kim S.K."/>
            <person name="Kim M.Y."/>
            <person name="Lestari P."/>
            <person name="Kim K.H."/>
            <person name="Ha B.K."/>
            <person name="Jun T.H."/>
            <person name="Hwang W.J."/>
            <person name="Lee T."/>
            <person name="Lee J."/>
            <person name="Shim S."/>
            <person name="Yoon M.Y."/>
            <person name="Jang Y.E."/>
            <person name="Han K.S."/>
            <person name="Taeprayoon P."/>
            <person name="Yoon N."/>
            <person name="Somta P."/>
            <person name="Tanya P."/>
            <person name="Kim K.S."/>
            <person name="Gwag J.G."/>
            <person name="Moon J.K."/>
            <person name="Lee Y.H."/>
            <person name="Park B.S."/>
            <person name="Bombarely A."/>
            <person name="Doyle J.J."/>
            <person name="Jackson S.A."/>
            <person name="Schafleitner R."/>
            <person name="Srinives P."/>
            <person name="Varshney R.K."/>
            <person name="Lee S.H."/>
        </authorList>
    </citation>
    <scope>NUCLEOTIDE SEQUENCE [LARGE SCALE GENOMIC DNA]</scope>
    <source>
        <strain evidence="5">cv. VC1973A</strain>
    </source>
</reference>
<dbReference type="InterPro" id="IPR046350">
    <property type="entry name" value="Cystatin_sf"/>
</dbReference>
<dbReference type="InterPro" id="IPR000010">
    <property type="entry name" value="Cystatin_dom"/>
</dbReference>
<dbReference type="GeneID" id="106764996"/>
<dbReference type="PANTHER" id="PTHR11413:SF125">
    <property type="entry name" value="CYSTEINE PROTEINASE INHIBITOR"/>
    <property type="match status" value="1"/>
</dbReference>
<dbReference type="InterPro" id="IPR027214">
    <property type="entry name" value="Cystatin"/>
</dbReference>
<dbReference type="Gene3D" id="3.10.450.10">
    <property type="match status" value="2"/>
</dbReference>
<protein>
    <recommendedName>
        <fullName evidence="3">Cysteine proteinase inhibitor</fullName>
    </recommendedName>
</protein>
<feature type="domain" description="Cystatin" evidence="4">
    <location>
        <begin position="102"/>
        <end position="188"/>
    </location>
</feature>
<dbReference type="Pfam" id="PF00031">
    <property type="entry name" value="Cystatin"/>
    <property type="match status" value="2"/>
</dbReference>
<dbReference type="KEGG" id="vra:106764996"/>
<sequence>MATAKDLGGITIVHGAANNLEIEELARFAVDYYNKKHNALLEFVTVISAKKQVVSGILYYITLMVKNGETKIVYETKVWVREWLNSKKVLKFKVVDDSTTEVGTGEIKDVPADTPHIQNLGAFAVDQYNQDNKNANLKFVRVIHAKEQVVEGFLYYLTLEAKDGKSKNLYAAKVWQLDSTELLEFNRVYDAL</sequence>
<feature type="domain" description="Cystatin" evidence="4">
    <location>
        <begin position="5"/>
        <end position="95"/>
    </location>
</feature>
<evidence type="ECO:0000256" key="1">
    <source>
        <dbReference type="ARBA" id="ARBA00022690"/>
    </source>
</evidence>
<dbReference type="Proteomes" id="UP000087766">
    <property type="component" value="Chromosome 6"/>
</dbReference>
<keyword evidence="2 3" id="KW-0789">Thiol protease inhibitor</keyword>
<evidence type="ECO:0000259" key="4">
    <source>
        <dbReference type="SMART" id="SM00043"/>
    </source>
</evidence>
<accession>A0A1S3UFZ5</accession>
<dbReference type="AlphaFoldDB" id="A0A1S3UFZ5"/>
<name>A0A1S3UFZ5_VIGRR</name>
<evidence type="ECO:0000256" key="3">
    <source>
        <dbReference type="RuleBase" id="RU362130"/>
    </source>
</evidence>
<evidence type="ECO:0000313" key="5">
    <source>
        <dbReference type="Proteomes" id="UP000087766"/>
    </source>
</evidence>
<dbReference type="SMART" id="SM00043">
    <property type="entry name" value="CY"/>
    <property type="match status" value="2"/>
</dbReference>
<proteinExistence type="inferred from homology"/>
<organism evidence="5 6">
    <name type="scientific">Vigna radiata var. radiata</name>
    <name type="common">Mung bean</name>
    <name type="synonym">Phaseolus aureus</name>
    <dbReference type="NCBI Taxonomy" id="3916"/>
    <lineage>
        <taxon>Eukaryota</taxon>
        <taxon>Viridiplantae</taxon>
        <taxon>Streptophyta</taxon>
        <taxon>Embryophyta</taxon>
        <taxon>Tracheophyta</taxon>
        <taxon>Spermatophyta</taxon>
        <taxon>Magnoliopsida</taxon>
        <taxon>eudicotyledons</taxon>
        <taxon>Gunneridae</taxon>
        <taxon>Pentapetalae</taxon>
        <taxon>rosids</taxon>
        <taxon>fabids</taxon>
        <taxon>Fabales</taxon>
        <taxon>Fabaceae</taxon>
        <taxon>Papilionoideae</taxon>
        <taxon>50 kb inversion clade</taxon>
        <taxon>NPAAA clade</taxon>
        <taxon>indigoferoid/millettioid clade</taxon>
        <taxon>Phaseoleae</taxon>
        <taxon>Vigna</taxon>
    </lineage>
</organism>
<gene>
    <name evidence="6" type="primary">LOC106764996</name>
</gene>
<comment type="similarity">
    <text evidence="3">Belongs to the cystatin family. Phytocystatin subfamily.</text>
</comment>
<dbReference type="SUPFAM" id="SSF54403">
    <property type="entry name" value="Cystatin/monellin"/>
    <property type="match status" value="2"/>
</dbReference>
<dbReference type="CDD" id="cd00042">
    <property type="entry name" value="CY"/>
    <property type="match status" value="2"/>
</dbReference>
<dbReference type="GO" id="GO:0004869">
    <property type="term" value="F:cysteine-type endopeptidase inhibitor activity"/>
    <property type="evidence" value="ECO:0007669"/>
    <property type="project" value="UniProtKB-KW"/>
</dbReference>
<dbReference type="PANTHER" id="PTHR11413">
    <property type="entry name" value="CYSTATIN FAMILY MEMBER"/>
    <property type="match status" value="1"/>
</dbReference>
<reference evidence="6" key="2">
    <citation type="submission" date="2025-08" db="UniProtKB">
        <authorList>
            <consortium name="RefSeq"/>
        </authorList>
    </citation>
    <scope>IDENTIFICATION</scope>
    <source>
        <tissue evidence="6">Leaf</tissue>
    </source>
</reference>